<proteinExistence type="predicted"/>
<dbReference type="Proteomes" id="UP001597286">
    <property type="component" value="Unassembled WGS sequence"/>
</dbReference>
<comment type="caution">
    <text evidence="1">The sequence shown here is derived from an EMBL/GenBank/DDBJ whole genome shotgun (WGS) entry which is preliminary data.</text>
</comment>
<evidence type="ECO:0000313" key="2">
    <source>
        <dbReference type="Proteomes" id="UP001597286"/>
    </source>
</evidence>
<organism evidence="1 2">
    <name type="scientific">Rhodococcus gannanensis</name>
    <dbReference type="NCBI Taxonomy" id="1960308"/>
    <lineage>
        <taxon>Bacteria</taxon>
        <taxon>Bacillati</taxon>
        <taxon>Actinomycetota</taxon>
        <taxon>Actinomycetes</taxon>
        <taxon>Mycobacteriales</taxon>
        <taxon>Nocardiaceae</taxon>
        <taxon>Rhodococcus</taxon>
    </lineage>
</organism>
<accession>A0ABW4P8Y4</accession>
<sequence length="190" mass="20501">MTTIDPAASDTSFGELQRDPFFGVATDLIVDCLNDAFDDPAGGEVDRWTLSALPSTNHAADRHRMFTLAVGPTDVLYVERFLEDGEIVDYRVVLALSASVLTDRTGIAPGGLSARFPLLRFTPTTTGGDDVLVDWFVSDAGADDQFFDLPLAEAIRALADDLASHGRGPYAQQHNRAFAAHVLSRASDDE</sequence>
<dbReference type="EMBL" id="JBHUFB010000019">
    <property type="protein sequence ID" value="MFD1814468.1"/>
    <property type="molecule type" value="Genomic_DNA"/>
</dbReference>
<keyword evidence="2" id="KW-1185">Reference proteome</keyword>
<evidence type="ECO:0000313" key="1">
    <source>
        <dbReference type="EMBL" id="MFD1814468.1"/>
    </source>
</evidence>
<reference evidence="2" key="1">
    <citation type="journal article" date="2019" name="Int. J. Syst. Evol. Microbiol.">
        <title>The Global Catalogue of Microorganisms (GCM) 10K type strain sequencing project: providing services to taxonomists for standard genome sequencing and annotation.</title>
        <authorList>
            <consortium name="The Broad Institute Genomics Platform"/>
            <consortium name="The Broad Institute Genome Sequencing Center for Infectious Disease"/>
            <person name="Wu L."/>
            <person name="Ma J."/>
        </authorList>
    </citation>
    <scope>NUCLEOTIDE SEQUENCE [LARGE SCALE GENOMIC DNA]</scope>
    <source>
        <strain evidence="2">DT72</strain>
    </source>
</reference>
<gene>
    <name evidence="1" type="ORF">ACFSJG_19820</name>
</gene>
<protein>
    <submittedName>
        <fullName evidence="1">Uncharacterized protein</fullName>
    </submittedName>
</protein>
<dbReference type="RefSeq" id="WP_378486952.1">
    <property type="nucleotide sequence ID" value="NZ_JBHUFB010000019.1"/>
</dbReference>
<name>A0ABW4P8Y4_9NOCA</name>